<feature type="domain" description="HTH TFE/IIEalpha-type" evidence="6">
    <location>
        <begin position="9"/>
        <end position="93"/>
    </location>
</feature>
<dbReference type="Proteomes" id="UP000217784">
    <property type="component" value="Unassembled WGS sequence"/>
</dbReference>
<keyword evidence="8" id="KW-1185">Reference proteome</keyword>
<evidence type="ECO:0000256" key="5">
    <source>
        <dbReference type="NCBIfam" id="TIGR00373"/>
    </source>
</evidence>
<gene>
    <name evidence="4" type="primary">tfe</name>
    <name evidence="7" type="ORF">ASJ80_01705</name>
</gene>
<dbReference type="HAMAP" id="MF_01909">
    <property type="entry name" value="TFE_arch"/>
    <property type="match status" value="1"/>
</dbReference>
<evidence type="ECO:0000313" key="7">
    <source>
        <dbReference type="EMBL" id="PAV03807.1"/>
    </source>
</evidence>
<dbReference type="GO" id="GO:0006355">
    <property type="term" value="P:regulation of DNA-templated transcription"/>
    <property type="evidence" value="ECO:0007669"/>
    <property type="project" value="UniProtKB-UniRule"/>
</dbReference>
<dbReference type="InterPro" id="IPR017919">
    <property type="entry name" value="TFIIE/TFIIEa_HTH"/>
</dbReference>
<dbReference type="PIRSF" id="PIRSF006373">
    <property type="entry name" value="TF_E_archaea"/>
    <property type="match status" value="1"/>
</dbReference>
<comment type="similarity">
    <text evidence="4">Belongs to the TFE family.</text>
</comment>
<dbReference type="InterPro" id="IPR024550">
    <property type="entry name" value="TFIIEa/SarR/Rpc3_HTH_dom"/>
</dbReference>
<evidence type="ECO:0000313" key="8">
    <source>
        <dbReference type="Proteomes" id="UP000217784"/>
    </source>
</evidence>
<evidence type="ECO:0000259" key="6">
    <source>
        <dbReference type="PROSITE" id="PS51344"/>
    </source>
</evidence>
<evidence type="ECO:0000256" key="2">
    <source>
        <dbReference type="ARBA" id="ARBA00023125"/>
    </source>
</evidence>
<comment type="function">
    <text evidence="4">Transcription factor that plays a role in the activation of archaeal genes transcribed by RNA polymerase. Facilitates transcription initiation by enhancing TATA-box recognition by TATA-box-binding protein (Tbp), and transcription factor B (Tfb) and RNA polymerase recruitment. Not absolutely required for transcription in vitro, but particularly important in cases where Tbp or Tfb function is not optimal. It dynamically alters the nucleic acid-binding properties of RNA polymerases by stabilizing the initiation complex and destabilizing elongation complexes. Seems to translocate with the RNA polymerase following initiation and acts by binding to the non template strand of the transcription bubble in elongation complexes.</text>
</comment>
<comment type="caution">
    <text evidence="7">The sequence shown here is derived from an EMBL/GenBank/DDBJ whole genome shotgun (WGS) entry which is preliminary data.</text>
</comment>
<organism evidence="7 8">
    <name type="scientific">Methanobacterium bryantii</name>
    <dbReference type="NCBI Taxonomy" id="2161"/>
    <lineage>
        <taxon>Archaea</taxon>
        <taxon>Methanobacteriati</taxon>
        <taxon>Methanobacteriota</taxon>
        <taxon>Methanomada group</taxon>
        <taxon>Methanobacteria</taxon>
        <taxon>Methanobacteriales</taxon>
        <taxon>Methanobacteriaceae</taxon>
        <taxon>Methanobacterium</taxon>
    </lineage>
</organism>
<dbReference type="SMART" id="SM00531">
    <property type="entry name" value="TFIIE"/>
    <property type="match status" value="1"/>
</dbReference>
<dbReference type="InterPro" id="IPR002853">
    <property type="entry name" value="TFIIE_asu"/>
</dbReference>
<dbReference type="AlphaFoldDB" id="A0A2A2H356"/>
<comment type="subunit">
    <text evidence="4">Monomer. Interaction with RNA polymerase subunits RpoF and RpoE is necessary for Tfe stimulatory transcription activity. Able to interact with Tbp and RNA polymerase in the absence of DNA promoter. Interacts both with the preinitiation and elongation complexes.</text>
</comment>
<accession>A0A2A2H356</accession>
<dbReference type="GO" id="GO:0003677">
    <property type="term" value="F:DNA binding"/>
    <property type="evidence" value="ECO:0007669"/>
    <property type="project" value="UniProtKB-KW"/>
</dbReference>
<dbReference type="SUPFAM" id="SSF46785">
    <property type="entry name" value="Winged helix' DNA-binding domain"/>
    <property type="match status" value="1"/>
</dbReference>
<protein>
    <recommendedName>
        <fullName evidence="4 5">Transcription factor E</fullName>
        <shortName evidence="4">TFE</shortName>
    </recommendedName>
    <alternativeName>
        <fullName evidence="4">TFIIE subunit alpha homolog</fullName>
    </alternativeName>
    <alternativeName>
        <fullName evidence="4">Transcription initiation factor TFIIE</fullName>
    </alternativeName>
</protein>
<name>A0A2A2H356_METBR</name>
<reference evidence="7 8" key="1">
    <citation type="journal article" date="2017" name="BMC Genomics">
        <title>Genomic analysis of methanogenic archaea reveals a shift towards energy conservation.</title>
        <authorList>
            <person name="Gilmore S.P."/>
            <person name="Henske J.K."/>
            <person name="Sexton J.A."/>
            <person name="Solomon K.V."/>
            <person name="Seppala S."/>
            <person name="Yoo J.I."/>
            <person name="Huyett L.M."/>
            <person name="Pressman A."/>
            <person name="Cogan J.Z."/>
            <person name="Kivenson V."/>
            <person name="Peng X."/>
            <person name="Tan Y."/>
            <person name="Valentine D.L."/>
            <person name="O'Malley M.A."/>
        </authorList>
    </citation>
    <scope>NUCLEOTIDE SEQUENCE [LARGE SCALE GENOMIC DNA]</scope>
    <source>
        <strain evidence="7 8">M.o.H.</strain>
    </source>
</reference>
<evidence type="ECO:0000256" key="1">
    <source>
        <dbReference type="ARBA" id="ARBA00023015"/>
    </source>
</evidence>
<dbReference type="NCBIfam" id="TIGR00373">
    <property type="entry name" value="transcription factor E"/>
    <property type="match status" value="1"/>
</dbReference>
<dbReference type="EMBL" id="LMVM01000037">
    <property type="protein sequence ID" value="PAV03807.1"/>
    <property type="molecule type" value="Genomic_DNA"/>
</dbReference>
<evidence type="ECO:0000256" key="3">
    <source>
        <dbReference type="ARBA" id="ARBA00023163"/>
    </source>
</evidence>
<keyword evidence="1 4" id="KW-0805">Transcription regulation</keyword>
<sequence>MSKKEVEIFNESFKDLIYEITEDNKNSISIIECLLKGKITDEEISEDIELRLNVVRRILYNLYDAGLVNYKRSKDPETQWYTYNWKLEKENIVKTVMDKYESPFEEIKGSLVYEDNMFFACVNGHIFNFEEASKYNFICPDCNKPLNYQDNSFLIAELKKEIMDSNEKFKE</sequence>
<keyword evidence="3 4" id="KW-0804">Transcription</keyword>
<dbReference type="InterPro" id="IPR036388">
    <property type="entry name" value="WH-like_DNA-bd_sf"/>
</dbReference>
<dbReference type="InterPro" id="IPR036390">
    <property type="entry name" value="WH_DNA-bd_sf"/>
</dbReference>
<proteinExistence type="inferred from homology"/>
<evidence type="ECO:0000256" key="4">
    <source>
        <dbReference type="HAMAP-Rule" id="MF_01909"/>
    </source>
</evidence>
<keyword evidence="2 4" id="KW-0238">DNA-binding</keyword>
<dbReference type="PROSITE" id="PS51344">
    <property type="entry name" value="HTH_TFE_IIE"/>
    <property type="match status" value="1"/>
</dbReference>
<dbReference type="Pfam" id="PF02002">
    <property type="entry name" value="TFIIE_alpha"/>
    <property type="match status" value="1"/>
</dbReference>
<dbReference type="Gene3D" id="1.10.10.10">
    <property type="entry name" value="Winged helix-like DNA-binding domain superfamily/Winged helix DNA-binding domain"/>
    <property type="match status" value="1"/>
</dbReference>
<dbReference type="GO" id="GO:0006367">
    <property type="term" value="P:transcription initiation at RNA polymerase II promoter"/>
    <property type="evidence" value="ECO:0007669"/>
    <property type="project" value="InterPro"/>
</dbReference>
<comment type="domain">
    <text evidence="4">The winged helix domain is involved in binding to DNA in the preinitiation complex.</text>
</comment>
<dbReference type="InterPro" id="IPR016481">
    <property type="entry name" value="TF_E_archaea"/>
</dbReference>